<dbReference type="Proteomes" id="UP000298390">
    <property type="component" value="Unassembled WGS sequence"/>
</dbReference>
<reference evidence="1 2" key="1">
    <citation type="submission" date="2019-01" db="EMBL/GenBank/DDBJ databases">
        <title>Genome sequencing of the rare red list fungi Fomitopsis rosea.</title>
        <authorList>
            <person name="Buettner E."/>
            <person name="Kellner H."/>
        </authorList>
    </citation>
    <scope>NUCLEOTIDE SEQUENCE [LARGE SCALE GENOMIC DNA]</scope>
    <source>
        <strain evidence="1 2">DSM 105464</strain>
    </source>
</reference>
<dbReference type="STRING" id="34475.A0A4Y9YMF4"/>
<name>A0A4Y9YMF4_9APHY</name>
<evidence type="ECO:0000313" key="2">
    <source>
        <dbReference type="Proteomes" id="UP000298390"/>
    </source>
</evidence>
<gene>
    <name evidence="1" type="ORF">EVJ58_g3732</name>
</gene>
<evidence type="ECO:0000313" key="1">
    <source>
        <dbReference type="EMBL" id="TFY62651.1"/>
    </source>
</evidence>
<protein>
    <submittedName>
        <fullName evidence="1">Uncharacterized protein</fullName>
    </submittedName>
</protein>
<proteinExistence type="predicted"/>
<sequence>MPNCPGCATPYSSDRALTLHKKNCQATFDQARIAWETEQQRAAKRRRVDDVDVNGDTQAGAMDYPAFLWRDGTADITDFYQGFGEGCLICKGLQHIFVSPSSAKSIVGSSHSNRKGRARIHNIMMITPSMIAYVACMTHFALSSQTTFSSGAETERGRFWYESFYNGLVRTMEDMPADLRRALLNFHNVKVLCASREAADSTAGATQGTHGLSVAQHMAAQASAIATSAATPGAGPATAEGQV</sequence>
<accession>A0A4Y9YMF4</accession>
<dbReference type="AlphaFoldDB" id="A0A4Y9YMF4"/>
<organism evidence="1 2">
    <name type="scientific">Rhodofomes roseus</name>
    <dbReference type="NCBI Taxonomy" id="34475"/>
    <lineage>
        <taxon>Eukaryota</taxon>
        <taxon>Fungi</taxon>
        <taxon>Dikarya</taxon>
        <taxon>Basidiomycota</taxon>
        <taxon>Agaricomycotina</taxon>
        <taxon>Agaricomycetes</taxon>
        <taxon>Polyporales</taxon>
        <taxon>Rhodofomes</taxon>
    </lineage>
</organism>
<dbReference type="InterPro" id="IPR046521">
    <property type="entry name" value="DUF6698"/>
</dbReference>
<dbReference type="EMBL" id="SEKV01000158">
    <property type="protein sequence ID" value="TFY62651.1"/>
    <property type="molecule type" value="Genomic_DNA"/>
</dbReference>
<comment type="caution">
    <text evidence="1">The sequence shown here is derived from an EMBL/GenBank/DDBJ whole genome shotgun (WGS) entry which is preliminary data.</text>
</comment>
<dbReference type="Pfam" id="PF20414">
    <property type="entry name" value="DUF6698"/>
    <property type="match status" value="1"/>
</dbReference>